<proteinExistence type="predicted"/>
<dbReference type="AlphaFoldDB" id="A0A498IKH5"/>
<keyword evidence="3" id="KW-1185">Reference proteome</keyword>
<evidence type="ECO:0000313" key="3">
    <source>
        <dbReference type="Proteomes" id="UP000290289"/>
    </source>
</evidence>
<comment type="caution">
    <text evidence="2">The sequence shown here is derived from an EMBL/GenBank/DDBJ whole genome shotgun (WGS) entry which is preliminary data.</text>
</comment>
<protein>
    <submittedName>
        <fullName evidence="2">Uncharacterized protein</fullName>
    </submittedName>
</protein>
<dbReference type="Proteomes" id="UP000290289">
    <property type="component" value="Chromosome 11"/>
</dbReference>
<organism evidence="2 3">
    <name type="scientific">Malus domestica</name>
    <name type="common">Apple</name>
    <name type="synonym">Pyrus malus</name>
    <dbReference type="NCBI Taxonomy" id="3750"/>
    <lineage>
        <taxon>Eukaryota</taxon>
        <taxon>Viridiplantae</taxon>
        <taxon>Streptophyta</taxon>
        <taxon>Embryophyta</taxon>
        <taxon>Tracheophyta</taxon>
        <taxon>Spermatophyta</taxon>
        <taxon>Magnoliopsida</taxon>
        <taxon>eudicotyledons</taxon>
        <taxon>Gunneridae</taxon>
        <taxon>Pentapetalae</taxon>
        <taxon>rosids</taxon>
        <taxon>fabids</taxon>
        <taxon>Rosales</taxon>
        <taxon>Rosaceae</taxon>
        <taxon>Amygdaloideae</taxon>
        <taxon>Maleae</taxon>
        <taxon>Malus</taxon>
    </lineage>
</organism>
<evidence type="ECO:0000313" key="2">
    <source>
        <dbReference type="EMBL" id="RXH83680.1"/>
    </source>
</evidence>
<evidence type="ECO:0000256" key="1">
    <source>
        <dbReference type="SAM" id="MobiDB-lite"/>
    </source>
</evidence>
<dbReference type="EMBL" id="RDQH01000337">
    <property type="protein sequence ID" value="RXH83680.1"/>
    <property type="molecule type" value="Genomic_DNA"/>
</dbReference>
<reference evidence="2 3" key="1">
    <citation type="submission" date="2018-10" db="EMBL/GenBank/DDBJ databases">
        <title>A high-quality apple genome assembly.</title>
        <authorList>
            <person name="Hu J."/>
        </authorList>
    </citation>
    <scope>NUCLEOTIDE SEQUENCE [LARGE SCALE GENOMIC DNA]</scope>
    <source>
        <strain evidence="3">cv. HFTH1</strain>
        <tissue evidence="2">Young leaf</tissue>
    </source>
</reference>
<accession>A0A498IKH5</accession>
<feature type="region of interest" description="Disordered" evidence="1">
    <location>
        <begin position="63"/>
        <end position="101"/>
    </location>
</feature>
<sequence length="101" mass="10815">MGQKAQFLIKRPVVGASAPLRIERSGTTAMTVCMGIFHEASVMDDIARAKGNAFSLAKQVASPLSVQTPVRPEKASGCRSSQEDGAQGRYEDHRDGQRVLG</sequence>
<name>A0A498IKH5_MALDO</name>
<feature type="compositionally biased region" description="Basic and acidic residues" evidence="1">
    <location>
        <begin position="89"/>
        <end position="101"/>
    </location>
</feature>
<gene>
    <name evidence="2" type="ORF">DVH24_005933</name>
</gene>